<feature type="region of interest" description="Disordered" evidence="1">
    <location>
        <begin position="192"/>
        <end position="240"/>
    </location>
</feature>
<feature type="compositionally biased region" description="Low complexity" evidence="1">
    <location>
        <begin position="35"/>
        <end position="51"/>
    </location>
</feature>
<accession>A0A1I8F8C6</accession>
<feature type="region of interest" description="Disordered" evidence="1">
    <location>
        <begin position="1"/>
        <end position="82"/>
    </location>
</feature>
<sequence>KQQKKATGARTDDFVEVFDDEDPDEECSDADESGESASLTAAASAASAGEVANDHQGEAAGNVEGGVCRDTEANAGTSGEQLAQQTGLNMRVIQSPQFAGAASRASKYEPKRKERRLKQLSAMGARRGYFRNQRRMRALRGAESQDANVPNGDLVSFASGYFGNSDCFGSFYHHPDFIKQPQPLLLLPRPPLHPPGSPRQFPQMQRRRLQGDPPDLAMESRYCNSSSQLPKPPAFRAGPARGVQFVEHEANLNGGSN</sequence>
<reference evidence="3" key="1">
    <citation type="submission" date="2016-11" db="UniProtKB">
        <authorList>
            <consortium name="WormBaseParasite"/>
        </authorList>
    </citation>
    <scope>IDENTIFICATION</scope>
</reference>
<evidence type="ECO:0000313" key="2">
    <source>
        <dbReference type="Proteomes" id="UP000095280"/>
    </source>
</evidence>
<keyword evidence="2" id="KW-1185">Reference proteome</keyword>
<feature type="region of interest" description="Disordered" evidence="1">
    <location>
        <begin position="99"/>
        <end position="119"/>
    </location>
</feature>
<name>A0A1I8F8C6_9PLAT</name>
<dbReference type="WBParaSite" id="maker-unitig_24573-snap-gene-0.1-mRNA-1">
    <property type="protein sequence ID" value="maker-unitig_24573-snap-gene-0.1-mRNA-1"/>
    <property type="gene ID" value="maker-unitig_24573-snap-gene-0.1"/>
</dbReference>
<proteinExistence type="predicted"/>
<organism evidence="2 3">
    <name type="scientific">Macrostomum lignano</name>
    <dbReference type="NCBI Taxonomy" id="282301"/>
    <lineage>
        <taxon>Eukaryota</taxon>
        <taxon>Metazoa</taxon>
        <taxon>Spiralia</taxon>
        <taxon>Lophotrochozoa</taxon>
        <taxon>Platyhelminthes</taxon>
        <taxon>Rhabditophora</taxon>
        <taxon>Macrostomorpha</taxon>
        <taxon>Macrostomida</taxon>
        <taxon>Macrostomidae</taxon>
        <taxon>Macrostomum</taxon>
    </lineage>
</organism>
<evidence type="ECO:0000313" key="3">
    <source>
        <dbReference type="WBParaSite" id="maker-unitig_24573-snap-gene-0.1-mRNA-1"/>
    </source>
</evidence>
<protein>
    <submittedName>
        <fullName evidence="3">DUF2431 domain-containing protein</fullName>
    </submittedName>
</protein>
<dbReference type="AlphaFoldDB" id="A0A1I8F8C6"/>
<feature type="compositionally biased region" description="Acidic residues" evidence="1">
    <location>
        <begin position="14"/>
        <end position="34"/>
    </location>
</feature>
<dbReference type="Proteomes" id="UP000095280">
    <property type="component" value="Unplaced"/>
</dbReference>
<evidence type="ECO:0000256" key="1">
    <source>
        <dbReference type="SAM" id="MobiDB-lite"/>
    </source>
</evidence>